<name>A0A5C5GH47_9RHOB</name>
<feature type="transmembrane region" description="Helical" evidence="1">
    <location>
        <begin position="6"/>
        <end position="25"/>
    </location>
</feature>
<sequence>MKLETTTIVIALASAACFVIGYSYLYGYYSYFGVEPSDLELGLQAIASHSMTAIRIALTEYYLFFMLVAFIFLTITAAQSRLYSFDWLHQFLITLISTVLLVCLFSADRFGLIAAKNGFRYLPIVTVLDSSLSELRTTIGNDFQKYQIRWLSSGKLGNIYVASLGIGGSSARWIIRTNRTTGDYVVYQLEL</sequence>
<keyword evidence="3" id="KW-1185">Reference proteome</keyword>
<organism evidence="2 3">
    <name type="scientific">Pelagovum pacificum</name>
    <dbReference type="NCBI Taxonomy" id="2588711"/>
    <lineage>
        <taxon>Bacteria</taxon>
        <taxon>Pseudomonadati</taxon>
        <taxon>Pseudomonadota</taxon>
        <taxon>Alphaproteobacteria</taxon>
        <taxon>Rhodobacterales</taxon>
        <taxon>Paracoccaceae</taxon>
        <taxon>Pelagovum</taxon>
    </lineage>
</organism>
<dbReference type="EMBL" id="VFFF01000001">
    <property type="protein sequence ID" value="TNY33574.1"/>
    <property type="molecule type" value="Genomic_DNA"/>
</dbReference>
<dbReference type="PROSITE" id="PS51257">
    <property type="entry name" value="PROKAR_LIPOPROTEIN"/>
    <property type="match status" value="1"/>
</dbReference>
<dbReference type="AlphaFoldDB" id="A0A5C5GH47"/>
<dbReference type="RefSeq" id="WP_140194261.1">
    <property type="nucleotide sequence ID" value="NZ_CP065915.1"/>
</dbReference>
<feature type="transmembrane region" description="Helical" evidence="1">
    <location>
        <begin position="61"/>
        <end position="81"/>
    </location>
</feature>
<accession>A0A5C5GH47</accession>
<keyword evidence="1" id="KW-1133">Transmembrane helix</keyword>
<evidence type="ECO:0000256" key="1">
    <source>
        <dbReference type="SAM" id="Phobius"/>
    </source>
</evidence>
<evidence type="ECO:0000313" key="2">
    <source>
        <dbReference type="EMBL" id="TNY33574.1"/>
    </source>
</evidence>
<keyword evidence="1" id="KW-0812">Transmembrane</keyword>
<evidence type="ECO:0000313" key="3">
    <source>
        <dbReference type="Proteomes" id="UP000314011"/>
    </source>
</evidence>
<gene>
    <name evidence="2" type="ORF">FHY64_09945</name>
</gene>
<feature type="transmembrane region" description="Helical" evidence="1">
    <location>
        <begin position="87"/>
        <end position="107"/>
    </location>
</feature>
<protein>
    <submittedName>
        <fullName evidence="2">Uncharacterized protein</fullName>
    </submittedName>
</protein>
<keyword evidence="1" id="KW-0472">Membrane</keyword>
<proteinExistence type="predicted"/>
<reference evidence="2 3" key="1">
    <citation type="submission" date="2019-06" db="EMBL/GenBank/DDBJ databases">
        <title>Genome of new Rhodobacteraceae sp. SM1903.</title>
        <authorList>
            <person name="Ren X."/>
        </authorList>
    </citation>
    <scope>NUCLEOTIDE SEQUENCE [LARGE SCALE GENOMIC DNA]</scope>
    <source>
        <strain evidence="2 3">SM1903</strain>
    </source>
</reference>
<dbReference type="Proteomes" id="UP000314011">
    <property type="component" value="Unassembled WGS sequence"/>
</dbReference>
<comment type="caution">
    <text evidence="2">The sequence shown here is derived from an EMBL/GenBank/DDBJ whole genome shotgun (WGS) entry which is preliminary data.</text>
</comment>